<comment type="caution">
    <text evidence="2">The sequence shown here is derived from an EMBL/GenBank/DDBJ whole genome shotgun (WGS) entry which is preliminary data.</text>
</comment>
<evidence type="ECO:0000256" key="1">
    <source>
        <dbReference type="SAM" id="Phobius"/>
    </source>
</evidence>
<evidence type="ECO:0000313" key="3">
    <source>
        <dbReference type="Proteomes" id="UP000676996"/>
    </source>
</evidence>
<feature type="transmembrane region" description="Helical" evidence="1">
    <location>
        <begin position="14"/>
        <end position="32"/>
    </location>
</feature>
<gene>
    <name evidence="2" type="ORF">J7S20_05875</name>
</gene>
<dbReference type="Proteomes" id="UP000676996">
    <property type="component" value="Unassembled WGS sequence"/>
</dbReference>
<dbReference type="RefSeq" id="WP_284053283.1">
    <property type="nucleotide sequence ID" value="NZ_JAGRQC010000001.1"/>
</dbReference>
<protein>
    <submittedName>
        <fullName evidence="2">Cbb3-type cytochrome c oxidase subunit 3</fullName>
    </submittedName>
</protein>
<dbReference type="InterPro" id="IPR008621">
    <property type="entry name" value="Cbb3-typ_cyt_oxidase_comp"/>
</dbReference>
<keyword evidence="1" id="KW-1133">Transmembrane helix</keyword>
<name>A0A8T4IAI1_9SPHN</name>
<proteinExistence type="predicted"/>
<accession>A0A8T4IAI1</accession>
<dbReference type="Pfam" id="PF05545">
    <property type="entry name" value="FixQ"/>
    <property type="match status" value="1"/>
</dbReference>
<keyword evidence="1" id="KW-0472">Membrane</keyword>
<organism evidence="2 3">
    <name type="scientific">Stakelama marina</name>
    <dbReference type="NCBI Taxonomy" id="2826939"/>
    <lineage>
        <taxon>Bacteria</taxon>
        <taxon>Pseudomonadati</taxon>
        <taxon>Pseudomonadota</taxon>
        <taxon>Alphaproteobacteria</taxon>
        <taxon>Sphingomonadales</taxon>
        <taxon>Sphingomonadaceae</taxon>
        <taxon>Stakelama</taxon>
    </lineage>
</organism>
<keyword evidence="3" id="KW-1185">Reference proteome</keyword>
<keyword evidence="1" id="KW-0812">Transmembrane</keyword>
<sequence length="55" mass="6326">MSAYDTLRHFADSWALVLMTIAFVVLTGWAFLPGRRERNDRAAHSIFEQEDKIDG</sequence>
<dbReference type="AlphaFoldDB" id="A0A8T4IAI1"/>
<dbReference type="EMBL" id="JAGRQC010000001">
    <property type="protein sequence ID" value="MBR0552028.1"/>
    <property type="molecule type" value="Genomic_DNA"/>
</dbReference>
<reference evidence="2" key="1">
    <citation type="submission" date="2021-04" db="EMBL/GenBank/DDBJ databases">
        <title>Ouciella asimina sp. nov., isolated from the surface seawater in the hydrothermal field of Okinawa Trough.</title>
        <authorList>
            <person name="Shuang W."/>
        </authorList>
    </citation>
    <scope>NUCLEOTIDE SEQUENCE</scope>
    <source>
        <strain evidence="2">LXI357</strain>
    </source>
</reference>
<evidence type="ECO:0000313" key="2">
    <source>
        <dbReference type="EMBL" id="MBR0552028.1"/>
    </source>
</evidence>
<dbReference type="CDD" id="cd01324">
    <property type="entry name" value="cbb3_Oxidase_CcoQ"/>
    <property type="match status" value="1"/>
</dbReference>